<feature type="region of interest" description="Disordered" evidence="1">
    <location>
        <begin position="856"/>
        <end position="903"/>
    </location>
</feature>
<feature type="region of interest" description="Disordered" evidence="1">
    <location>
        <begin position="951"/>
        <end position="1019"/>
    </location>
</feature>
<keyword evidence="3" id="KW-1185">Reference proteome</keyword>
<dbReference type="Proteomes" id="UP001430356">
    <property type="component" value="Unassembled WGS sequence"/>
</dbReference>
<evidence type="ECO:0000313" key="3">
    <source>
        <dbReference type="Proteomes" id="UP001430356"/>
    </source>
</evidence>
<feature type="compositionally biased region" description="Polar residues" evidence="1">
    <location>
        <begin position="103"/>
        <end position="113"/>
    </location>
</feature>
<feature type="compositionally biased region" description="Polar residues" evidence="1">
    <location>
        <begin position="653"/>
        <end position="663"/>
    </location>
</feature>
<feature type="compositionally biased region" description="Low complexity" evidence="1">
    <location>
        <begin position="1069"/>
        <end position="1078"/>
    </location>
</feature>
<feature type="region of interest" description="Disordered" evidence="1">
    <location>
        <begin position="1619"/>
        <end position="1650"/>
    </location>
</feature>
<feature type="region of interest" description="Disordered" evidence="1">
    <location>
        <begin position="1"/>
        <end position="24"/>
    </location>
</feature>
<feature type="compositionally biased region" description="Polar residues" evidence="1">
    <location>
        <begin position="615"/>
        <end position="627"/>
    </location>
</feature>
<dbReference type="InterPro" id="IPR011009">
    <property type="entry name" value="Kinase-like_dom_sf"/>
</dbReference>
<feature type="compositionally biased region" description="Basic and acidic residues" evidence="1">
    <location>
        <begin position="114"/>
        <end position="134"/>
    </location>
</feature>
<feature type="region of interest" description="Disordered" evidence="1">
    <location>
        <begin position="598"/>
        <end position="685"/>
    </location>
</feature>
<feature type="compositionally biased region" description="Low complexity" evidence="1">
    <location>
        <begin position="1003"/>
        <end position="1015"/>
    </location>
</feature>
<sequence length="1875" mass="195393">MQLSVTSLNGSPVRSVTSPHQPSTTARLLAAERSRMAEEHSSLLEAVAANATSAHGEKTSPVGRVAAVPPLHADSLFLSSILSGGPSPMSEWSNKTLKHVPPLSSSAHPSQRRFSADSETHRGEDASPARREARNVVSSQSAAESSTLSRRSEGGSPYTTSRTNDTMQPDSHSSPPQQRVTGRSAGVSVNLDEAFFAAAEPEVSGRAVAAVGTTVAALSPPPKYTRIGGRLGAPSSAAVVGTSTPPVVVDPTSPNSASAWLADALHRSSRGGGGGAGDGDHLLYLSPLSSVHSGNDDNSADVTADENNDSDGSGNPDSARHHRSGVRRSLFDDDTAAAASASQGIGSTPPPSEPTAGVAKRGIFGVQYGLYEPAALSPSQHSLRTDVALVSPSQADLATDVFMEFDGPHQRQSMALFRRAGSTADGYSSPSSPLPPLQRKVTRAFDTSAGAGSATTPLRSLVGRASAIYKAPAGEMDTQVFPGTPLFATPAPLHAQRLPSGTGTWAAPAAETARWGLASADSAPWCTPSYAARCTTAPLQATGRVVDDAPHHIPTSPHTPRDLSAVRSISRSLSVASSAAAASFSGLSVGGRVGGATATTPMASASHEEADRCSTPKSPHTPVTNRTPGPLGLHDSCLTQRSHAHSHSRYRSQMLSQPITPQKSARHAFSRQTTPSQSFRSKVRSHSFECQRLPLPGASLHPVDAVSSASHLRVCPSPVRDDEAERDYLAPSRNPFSLFRTLEPYATAFAQHGAPELPGGACDSPVSENGLSERQLVLVAGLQTTAVRPDAAVVLYGHVVPAPLHPPAVAHSAEAEMHPSCGSPASLALLRHATEPRPSPMTLSLSAGFRSTTAEGHAWSALPESEAVRSAEPAGVSHSRARQSAAPRSPTSASPQILSPADAEVPRCECHPALVSPPTPAAIHLGSPSQLVLPRIAPLAAQSLFCTTASPATGSAAASHGTPPHGTSAAASSADSSGTPRRAVTPRPRSPDGPQHRSGRVTSGSSSSSSSEEASPLPRCPAVECATSVLSHRGGATPCADRQLHLSDAGDSDEESHLSGPTDGGVGGPAAHVHAGAPLDPREESHDSAWSSHGSPNCLRQTVANVGACASRQPSPARLVDAVQVSTTAVAPQMLERGEPAVAVASLVPSLNLACLVNDTPRLQFPAPALRQWRSPARESPGVRRSSDSAWMRGTPTPTVAGAGRPLSSRSAGVVLGSLVMEAFADPAETTATSEEEEVAGDRFQAHHVFQFMHAVAPSSRGGDVLDAAPVPPHRPIPLYVETNGVAWLAVHRLSGQPYVVKEVPAAAFNAAELRCLTLSIGAPVKQTGTAAAPSLSAVDRLEAEDLLVRYYGVCTPPLDGTGPEVHLLQLEYFPRGSLHELVHRRSHRAPHDAPSCLLSGSALDCAFWHQVVTQGLRGLRVLHHAGLVHGCPLPTALFLCGNTAASVRVKWGCLGGARADADVYPTESLPAWLSETAARLHRPTDDDDDRGGGSSISAAAVEVAVFCLGLLQLLVDHVSACLPGVILSCAPQNVSEVKWLETFSSAPDFLLHRDEDSAAVPGDVRSLKRLMRFLWEASSGSHTADEVLAQLHAPVDPFSSVVEQLYEYELARLVRQVEERQRRRQRTGHREERRRASRASDAETASLRDAELHRSPVLAAADTAGLLARRHVGIHASSHPAPRLLDAVTPTSSSSCSSSPAAGQTFSRSPHGASRRPQCHTLQERPLTIAGRLCLPSASAAASSAPAASLCVEHGMMTMSPVWCGSGGSGGALPSYGRRSEPHPRIIAAASHMLLRAVQSRAGGDPDTEDVGVVAAVSSPLPLLLWPAITSMRLRGWTMLHDGVPLTATGDTHTDTSATLAELLGALRPLTSFE</sequence>
<dbReference type="EMBL" id="JAECZO010000048">
    <property type="protein sequence ID" value="KAK7195122.1"/>
    <property type="molecule type" value="Genomic_DNA"/>
</dbReference>
<accession>A0AAW0EM54</accession>
<comment type="caution">
    <text evidence="2">The sequence shown here is derived from an EMBL/GenBank/DDBJ whole genome shotgun (WGS) entry which is preliminary data.</text>
</comment>
<feature type="compositionally biased region" description="Polar residues" evidence="1">
    <location>
        <begin position="670"/>
        <end position="680"/>
    </location>
</feature>
<feature type="region of interest" description="Disordered" evidence="1">
    <location>
        <begin position="1176"/>
        <end position="1206"/>
    </location>
</feature>
<evidence type="ECO:0008006" key="4">
    <source>
        <dbReference type="Google" id="ProtNLM"/>
    </source>
</evidence>
<dbReference type="SUPFAM" id="SSF56112">
    <property type="entry name" value="Protein kinase-like (PK-like)"/>
    <property type="match status" value="1"/>
</dbReference>
<feature type="compositionally biased region" description="Low complexity" evidence="1">
    <location>
        <begin position="882"/>
        <end position="895"/>
    </location>
</feature>
<feature type="compositionally biased region" description="Basic and acidic residues" evidence="1">
    <location>
        <begin position="1629"/>
        <end position="1650"/>
    </location>
</feature>
<feature type="region of interest" description="Disordered" evidence="1">
    <location>
        <begin position="288"/>
        <end position="358"/>
    </location>
</feature>
<feature type="region of interest" description="Disordered" evidence="1">
    <location>
        <begin position="1034"/>
        <end position="1094"/>
    </location>
</feature>
<evidence type="ECO:0000313" key="2">
    <source>
        <dbReference type="EMBL" id="KAK7195122.1"/>
    </source>
</evidence>
<name>A0AAW0EM54_9TRYP</name>
<evidence type="ECO:0000256" key="1">
    <source>
        <dbReference type="SAM" id="MobiDB-lite"/>
    </source>
</evidence>
<feature type="compositionally biased region" description="Polar residues" evidence="1">
    <location>
        <begin position="157"/>
        <end position="181"/>
    </location>
</feature>
<feature type="compositionally biased region" description="Low complexity" evidence="1">
    <location>
        <begin position="951"/>
        <end position="977"/>
    </location>
</feature>
<feature type="compositionally biased region" description="Low complexity" evidence="1">
    <location>
        <begin position="138"/>
        <end position="149"/>
    </location>
</feature>
<dbReference type="Gene3D" id="1.10.510.10">
    <property type="entry name" value="Transferase(Phosphotransferase) domain 1"/>
    <property type="match status" value="1"/>
</dbReference>
<protein>
    <recommendedName>
        <fullName evidence="4">Protein kinase domain-containing protein</fullName>
    </recommendedName>
</protein>
<reference evidence="2 3" key="1">
    <citation type="journal article" date="2021" name="MBio">
        <title>A New Model Trypanosomatid, Novymonas esmeraldas: Genomic Perception of Its 'Candidatus Pandoraea novymonadis' Endosymbiont.</title>
        <authorList>
            <person name="Zakharova A."/>
            <person name="Saura A."/>
            <person name="Butenko A."/>
            <person name="Podesvova L."/>
            <person name="Warmusova S."/>
            <person name="Kostygov A.Y."/>
            <person name="Nenarokova A."/>
            <person name="Lukes J."/>
            <person name="Opperdoes F.R."/>
            <person name="Yurchenko V."/>
        </authorList>
    </citation>
    <scope>NUCLEOTIDE SEQUENCE [LARGE SCALE GENOMIC DNA]</scope>
    <source>
        <strain evidence="2 3">E262AT.01</strain>
    </source>
</reference>
<feature type="region of interest" description="Disordered" evidence="1">
    <location>
        <begin position="1684"/>
        <end position="1719"/>
    </location>
</feature>
<feature type="compositionally biased region" description="Polar residues" evidence="1">
    <location>
        <begin position="288"/>
        <end position="301"/>
    </location>
</feature>
<organism evidence="2 3">
    <name type="scientific">Novymonas esmeraldas</name>
    <dbReference type="NCBI Taxonomy" id="1808958"/>
    <lineage>
        <taxon>Eukaryota</taxon>
        <taxon>Discoba</taxon>
        <taxon>Euglenozoa</taxon>
        <taxon>Kinetoplastea</taxon>
        <taxon>Metakinetoplastina</taxon>
        <taxon>Trypanosomatida</taxon>
        <taxon>Trypanosomatidae</taxon>
        <taxon>Novymonas</taxon>
    </lineage>
</organism>
<proteinExistence type="predicted"/>
<feature type="region of interest" description="Disordered" evidence="1">
    <location>
        <begin position="92"/>
        <end position="183"/>
    </location>
</feature>
<gene>
    <name evidence="2" type="ORF">NESM_000435800</name>
</gene>